<protein>
    <recommendedName>
        <fullName evidence="1">DUF4440 domain-containing protein</fullName>
    </recommendedName>
</protein>
<evidence type="ECO:0000313" key="2">
    <source>
        <dbReference type="EMBL" id="SHL41838.1"/>
    </source>
</evidence>
<dbReference type="InterPro" id="IPR032710">
    <property type="entry name" value="NTF2-like_dom_sf"/>
</dbReference>
<sequence length="159" mass="18086">MLIPVFLLLLTASCKKEIKKESVTNNFKQVEMNTTEKKDIEKLLFSYRDALNTSDVSKVLSLYAQNGVFMPTNAPTAKGLEQLKSSYDFVFKAIQLNIDFFIDEIDVQGETAYAITNSKGTTLIHASGQTIPEENRELFVLVKEDGKWKIARYMFNKTK</sequence>
<dbReference type="STRING" id="946677.SAMN05444484_1011426"/>
<proteinExistence type="predicted"/>
<organism evidence="2 3">
    <name type="scientific">Flavobacterium chilense</name>
    <dbReference type="NCBI Taxonomy" id="946677"/>
    <lineage>
        <taxon>Bacteria</taxon>
        <taxon>Pseudomonadati</taxon>
        <taxon>Bacteroidota</taxon>
        <taxon>Flavobacteriia</taxon>
        <taxon>Flavobacteriales</taxon>
        <taxon>Flavobacteriaceae</taxon>
        <taxon>Flavobacterium</taxon>
    </lineage>
</organism>
<dbReference type="InterPro" id="IPR027843">
    <property type="entry name" value="DUF4440"/>
</dbReference>
<keyword evidence="3" id="KW-1185">Reference proteome</keyword>
<name>A0A1M7AGF8_9FLAO</name>
<dbReference type="EMBL" id="FRBT01000001">
    <property type="protein sequence ID" value="SHL41838.1"/>
    <property type="molecule type" value="Genomic_DNA"/>
</dbReference>
<dbReference type="SUPFAM" id="SSF54427">
    <property type="entry name" value="NTF2-like"/>
    <property type="match status" value="1"/>
</dbReference>
<reference evidence="3" key="1">
    <citation type="submission" date="2016-11" db="EMBL/GenBank/DDBJ databases">
        <authorList>
            <person name="Varghese N."/>
            <person name="Submissions S."/>
        </authorList>
    </citation>
    <scope>NUCLEOTIDE SEQUENCE [LARGE SCALE GENOMIC DNA]</scope>
    <source>
        <strain evidence="3">DSM 24724</strain>
    </source>
</reference>
<dbReference type="AlphaFoldDB" id="A0A1M7AGF8"/>
<dbReference type="InterPro" id="IPR011944">
    <property type="entry name" value="Steroid_delta5-4_isomerase"/>
</dbReference>
<dbReference type="NCBIfam" id="TIGR02246">
    <property type="entry name" value="SgcJ/EcaC family oxidoreductase"/>
    <property type="match status" value="1"/>
</dbReference>
<dbReference type="Proteomes" id="UP000184028">
    <property type="component" value="Unassembled WGS sequence"/>
</dbReference>
<dbReference type="Gene3D" id="3.10.450.50">
    <property type="match status" value="1"/>
</dbReference>
<feature type="domain" description="DUF4440" evidence="1">
    <location>
        <begin position="44"/>
        <end position="150"/>
    </location>
</feature>
<evidence type="ECO:0000313" key="3">
    <source>
        <dbReference type="Proteomes" id="UP000184028"/>
    </source>
</evidence>
<dbReference type="CDD" id="cd00531">
    <property type="entry name" value="NTF2_like"/>
    <property type="match status" value="1"/>
</dbReference>
<gene>
    <name evidence="2" type="ORF">SAMN05444484_1011426</name>
</gene>
<accession>A0A1M7AGF8</accession>
<evidence type="ECO:0000259" key="1">
    <source>
        <dbReference type="Pfam" id="PF14534"/>
    </source>
</evidence>
<dbReference type="Pfam" id="PF14534">
    <property type="entry name" value="DUF4440"/>
    <property type="match status" value="1"/>
</dbReference>